<dbReference type="Proteomes" id="UP001623852">
    <property type="component" value="Chromosome"/>
</dbReference>
<feature type="domain" description="Bro-N" evidence="1">
    <location>
        <begin position="16"/>
        <end position="103"/>
    </location>
</feature>
<keyword evidence="3" id="KW-1185">Reference proteome</keyword>
<sequence length="283" mass="31869">MKTKKSSKRSVSVFDKIRRYDKTGNEYWSSRELSGLLGYTDFKLFLPVIEKAETACRNAGQKQEMHFKEITDPKKRKAAAFENEDINLSRYACYLIIQNADPALKPVAVGQAYLATQTRYAELSAIQKQNNLKMVKQRRIFLRNELAKRNLQLAGAARKAGIIKPKDYALFQNHGYMGLYGGLDVKAIRKIRNLDADENILDHMDSIELAMNLSRVKQTAELLSDEETNDAADANSVHFAVGVKLRKAIEETGGTLPENLPVVENIALTKHNDNKLASRKGSH</sequence>
<dbReference type="NCBIfam" id="NF008573">
    <property type="entry name" value="PRK11525.1"/>
    <property type="match status" value="1"/>
</dbReference>
<organism evidence="2 3">
    <name type="scientific">Flavobacterium soyae</name>
    <dbReference type="NCBI Taxonomy" id="2903098"/>
    <lineage>
        <taxon>Bacteria</taxon>
        <taxon>Pseudomonadati</taxon>
        <taxon>Bacteroidota</taxon>
        <taxon>Flavobacteriia</taxon>
        <taxon>Flavobacteriales</taxon>
        <taxon>Flavobacteriaceae</taxon>
        <taxon>Flavobacterium</taxon>
    </lineage>
</organism>
<gene>
    <name evidence="2" type="primary">dinD</name>
    <name evidence="2" type="ORF">AABD74_14950</name>
</gene>
<name>A0ABZ2UAH8_9FLAO</name>
<proteinExistence type="predicted"/>
<dbReference type="RefSeq" id="WP_406843372.1">
    <property type="nucleotide sequence ID" value="NZ_CP150845.1"/>
</dbReference>
<protein>
    <submittedName>
        <fullName evidence="2">DNA damage-inducible protein D</fullName>
    </submittedName>
</protein>
<dbReference type="InterPro" id="IPR003497">
    <property type="entry name" value="BRO_N_domain"/>
</dbReference>
<evidence type="ECO:0000313" key="2">
    <source>
        <dbReference type="EMBL" id="WYZ18460.1"/>
    </source>
</evidence>
<evidence type="ECO:0000259" key="1">
    <source>
        <dbReference type="Pfam" id="PF02498"/>
    </source>
</evidence>
<dbReference type="EMBL" id="CP150845">
    <property type="protein sequence ID" value="WYZ18460.1"/>
    <property type="molecule type" value="Genomic_DNA"/>
</dbReference>
<dbReference type="Pfam" id="PF02498">
    <property type="entry name" value="Bro-N"/>
    <property type="match status" value="1"/>
</dbReference>
<accession>A0ABZ2UAH8</accession>
<reference evidence="2 3" key="1">
    <citation type="submission" date="2024-03" db="EMBL/GenBank/DDBJ databases">
        <title>Flavobacterium soyae.</title>
        <authorList>
            <person name="Zheng W."/>
        </authorList>
    </citation>
    <scope>NUCLEOTIDE SEQUENCE [LARGE SCALE GENOMIC DNA]</scope>
    <source>
        <strain evidence="2 3">55</strain>
    </source>
</reference>
<evidence type="ECO:0000313" key="3">
    <source>
        <dbReference type="Proteomes" id="UP001623852"/>
    </source>
</evidence>